<dbReference type="OrthoDB" id="432685at2759"/>
<feature type="binding site" evidence="8">
    <location>
        <position position="109"/>
    </location>
    <ligand>
        <name>FAD</name>
        <dbReference type="ChEBI" id="CHEBI:57692"/>
    </ligand>
</feature>
<feature type="binding site" evidence="8">
    <location>
        <position position="135"/>
    </location>
    <ligand>
        <name>FAD</name>
        <dbReference type="ChEBI" id="CHEBI:57692"/>
    </ligand>
</feature>
<evidence type="ECO:0000256" key="2">
    <source>
        <dbReference type="ARBA" id="ARBA00004370"/>
    </source>
</evidence>
<keyword evidence="6" id="KW-0560">Oxidoreductase</keyword>
<evidence type="ECO:0000256" key="7">
    <source>
        <dbReference type="ARBA" id="ARBA00023136"/>
    </source>
</evidence>
<dbReference type="InterPro" id="IPR001834">
    <property type="entry name" value="CBR-like"/>
</dbReference>
<dbReference type="Pfam" id="PF00970">
    <property type="entry name" value="FAD_binding_6"/>
    <property type="match status" value="1"/>
</dbReference>
<dbReference type="Proteomes" id="UP000799421">
    <property type="component" value="Unassembled WGS sequence"/>
</dbReference>
<dbReference type="InterPro" id="IPR008333">
    <property type="entry name" value="Cbr1-like_FAD-bd_dom"/>
</dbReference>
<evidence type="ECO:0000256" key="8">
    <source>
        <dbReference type="PIRSR" id="PIRSR601834-1"/>
    </source>
</evidence>
<name>A0A6A7C129_9PEZI</name>
<dbReference type="AlphaFoldDB" id="A0A6A7C129"/>
<evidence type="ECO:0000256" key="1">
    <source>
        <dbReference type="ARBA" id="ARBA00001974"/>
    </source>
</evidence>
<feature type="binding site" evidence="8">
    <location>
        <position position="134"/>
    </location>
    <ligand>
        <name>FAD</name>
        <dbReference type="ChEBI" id="CHEBI:57692"/>
    </ligand>
</feature>
<dbReference type="EMBL" id="MU005974">
    <property type="protein sequence ID" value="KAF2861164.1"/>
    <property type="molecule type" value="Genomic_DNA"/>
</dbReference>
<comment type="subcellular location">
    <subcellularLocation>
        <location evidence="2">Membrane</location>
    </subcellularLocation>
</comment>
<dbReference type="PANTHER" id="PTHR19370">
    <property type="entry name" value="NADH-CYTOCHROME B5 REDUCTASE"/>
    <property type="match status" value="1"/>
</dbReference>
<comment type="cofactor">
    <cofactor evidence="1 8">
        <name>FAD</name>
        <dbReference type="ChEBI" id="CHEBI:57692"/>
    </cofactor>
</comment>
<dbReference type="GO" id="GO:0016491">
    <property type="term" value="F:oxidoreductase activity"/>
    <property type="evidence" value="ECO:0007669"/>
    <property type="project" value="UniProtKB-KW"/>
</dbReference>
<keyword evidence="11" id="KW-1185">Reference proteome</keyword>
<dbReference type="PANTHER" id="PTHR19370:SF189">
    <property type="entry name" value="CYTOCHROME C MITOCHONDRIAL IMPORT FACTOR CYC2"/>
    <property type="match status" value="1"/>
</dbReference>
<feature type="domain" description="FAD-binding FR-type" evidence="9">
    <location>
        <begin position="55"/>
        <end position="159"/>
    </location>
</feature>
<gene>
    <name evidence="10" type="ORF">K470DRAFT_215667</name>
</gene>
<dbReference type="InterPro" id="IPR017927">
    <property type="entry name" value="FAD-bd_FR_type"/>
</dbReference>
<evidence type="ECO:0000256" key="6">
    <source>
        <dbReference type="ARBA" id="ARBA00023002"/>
    </source>
</evidence>
<dbReference type="CDD" id="cd06183">
    <property type="entry name" value="cyt_b5_reduct_like"/>
    <property type="match status" value="1"/>
</dbReference>
<evidence type="ECO:0000256" key="5">
    <source>
        <dbReference type="ARBA" id="ARBA00022827"/>
    </source>
</evidence>
<dbReference type="InterPro" id="IPR017938">
    <property type="entry name" value="Riboflavin_synthase-like_b-brl"/>
</dbReference>
<comment type="similarity">
    <text evidence="3">Belongs to the flavoprotein pyridine nucleotide cytochrome reductase family.</text>
</comment>
<dbReference type="Gene3D" id="3.40.50.80">
    <property type="entry name" value="Nucleotide-binding domain of ferredoxin-NADP reductase (FNR) module"/>
    <property type="match status" value="1"/>
</dbReference>
<dbReference type="PROSITE" id="PS51384">
    <property type="entry name" value="FAD_FR"/>
    <property type="match status" value="1"/>
</dbReference>
<dbReference type="GO" id="GO:0005739">
    <property type="term" value="C:mitochondrion"/>
    <property type="evidence" value="ECO:0007669"/>
    <property type="project" value="TreeGrafter"/>
</dbReference>
<reference evidence="10" key="1">
    <citation type="journal article" date="2020" name="Stud. Mycol.">
        <title>101 Dothideomycetes genomes: a test case for predicting lifestyles and emergence of pathogens.</title>
        <authorList>
            <person name="Haridas S."/>
            <person name="Albert R."/>
            <person name="Binder M."/>
            <person name="Bloem J."/>
            <person name="Labutti K."/>
            <person name="Salamov A."/>
            <person name="Andreopoulos B."/>
            <person name="Baker S."/>
            <person name="Barry K."/>
            <person name="Bills G."/>
            <person name="Bluhm B."/>
            <person name="Cannon C."/>
            <person name="Castanera R."/>
            <person name="Culley D."/>
            <person name="Daum C."/>
            <person name="Ezra D."/>
            <person name="Gonzalez J."/>
            <person name="Henrissat B."/>
            <person name="Kuo A."/>
            <person name="Liang C."/>
            <person name="Lipzen A."/>
            <person name="Lutzoni F."/>
            <person name="Magnuson J."/>
            <person name="Mondo S."/>
            <person name="Nolan M."/>
            <person name="Ohm R."/>
            <person name="Pangilinan J."/>
            <person name="Park H.-J."/>
            <person name="Ramirez L."/>
            <person name="Alfaro M."/>
            <person name="Sun H."/>
            <person name="Tritt A."/>
            <person name="Yoshinaga Y."/>
            <person name="Zwiers L.-H."/>
            <person name="Turgeon B."/>
            <person name="Goodwin S."/>
            <person name="Spatafora J."/>
            <person name="Crous P."/>
            <person name="Grigoriev I."/>
        </authorList>
    </citation>
    <scope>NUCLEOTIDE SEQUENCE</scope>
    <source>
        <strain evidence="10">CBS 480.64</strain>
    </source>
</reference>
<protein>
    <recommendedName>
        <fullName evidence="9">FAD-binding FR-type domain-containing protein</fullName>
    </recommendedName>
</protein>
<dbReference type="Gene3D" id="2.40.30.10">
    <property type="entry name" value="Translation factors"/>
    <property type="match status" value="1"/>
</dbReference>
<evidence type="ECO:0000256" key="3">
    <source>
        <dbReference type="ARBA" id="ARBA00006105"/>
    </source>
</evidence>
<organism evidence="10 11">
    <name type="scientific">Piedraia hortae CBS 480.64</name>
    <dbReference type="NCBI Taxonomy" id="1314780"/>
    <lineage>
        <taxon>Eukaryota</taxon>
        <taxon>Fungi</taxon>
        <taxon>Dikarya</taxon>
        <taxon>Ascomycota</taxon>
        <taxon>Pezizomycotina</taxon>
        <taxon>Dothideomycetes</taxon>
        <taxon>Dothideomycetidae</taxon>
        <taxon>Capnodiales</taxon>
        <taxon>Piedraiaceae</taxon>
        <taxon>Piedraia</taxon>
    </lineage>
</organism>
<proteinExistence type="inferred from homology"/>
<sequence>MRLFTTFRTISPQVFNRHFSSQRTTCAKRPYRAALVLIAGGLTTYTFTRPSQQADNFIPYTLTHKELVSHNLAIFTLRPSTAQQLNYPADSESKIQSIEIKQPQLQISRRYTPLPPMSGDEIRLLIRNAVNGEVSSYLHRLPLGVKVHVRGPVTEFALPQDVGKVIFIAGGTGIAPALQVVDASSDGMDVLWGCRTLDERQGAGEMVERYMKAGKNQVSFFVDQEGSIISPKDVTLRLKGRDASRGLIFVSGPDRFVEYWAGTKIWRDGRETQGPLGGCLAKMDLSGWEVVKL</sequence>
<dbReference type="PRINTS" id="PR00406">
    <property type="entry name" value="CYTB5RDTASE"/>
</dbReference>
<feature type="binding site" evidence="8">
    <location>
        <position position="125"/>
    </location>
    <ligand>
        <name>FAD</name>
        <dbReference type="ChEBI" id="CHEBI:57692"/>
    </ligand>
</feature>
<evidence type="ECO:0000256" key="4">
    <source>
        <dbReference type="ARBA" id="ARBA00022630"/>
    </source>
</evidence>
<accession>A0A6A7C129</accession>
<dbReference type="GO" id="GO:0016020">
    <property type="term" value="C:membrane"/>
    <property type="evidence" value="ECO:0007669"/>
    <property type="project" value="UniProtKB-SubCell"/>
</dbReference>
<feature type="binding site" evidence="8">
    <location>
        <position position="111"/>
    </location>
    <ligand>
        <name>FAD</name>
        <dbReference type="ChEBI" id="CHEBI:57692"/>
    </ligand>
</feature>
<keyword evidence="5 8" id="KW-0274">FAD</keyword>
<keyword evidence="4 8" id="KW-0285">Flavoprotein</keyword>
<dbReference type="SUPFAM" id="SSF63380">
    <property type="entry name" value="Riboflavin synthase domain-like"/>
    <property type="match status" value="1"/>
</dbReference>
<evidence type="ECO:0000313" key="10">
    <source>
        <dbReference type="EMBL" id="KAF2861164.1"/>
    </source>
</evidence>
<keyword evidence="7" id="KW-0472">Membrane</keyword>
<evidence type="ECO:0000313" key="11">
    <source>
        <dbReference type="Proteomes" id="UP000799421"/>
    </source>
</evidence>
<evidence type="ECO:0000259" key="9">
    <source>
        <dbReference type="PROSITE" id="PS51384"/>
    </source>
</evidence>
<dbReference type="InterPro" id="IPR039261">
    <property type="entry name" value="FNR_nucleotide-bd"/>
</dbReference>
<dbReference type="SUPFAM" id="SSF52343">
    <property type="entry name" value="Ferredoxin reductase-like, C-terminal NADP-linked domain"/>
    <property type="match status" value="1"/>
</dbReference>